<evidence type="ECO:0000256" key="3">
    <source>
        <dbReference type="ARBA" id="ARBA00023180"/>
    </source>
</evidence>
<dbReference type="InterPro" id="IPR003598">
    <property type="entry name" value="Ig_sub2"/>
</dbReference>
<reference evidence="9 10" key="1">
    <citation type="journal article" date="2024" name="Genome Biol. Evol.">
        <title>Chromosome-level genome assembly of the viviparous eelpout Zoarces viviparus.</title>
        <authorList>
            <person name="Fuhrmann N."/>
            <person name="Brasseur M.V."/>
            <person name="Bakowski C.E."/>
            <person name="Podsiadlowski L."/>
            <person name="Prost S."/>
            <person name="Krehenwinkel H."/>
            <person name="Mayer C."/>
        </authorList>
    </citation>
    <scope>NUCLEOTIDE SEQUENCE [LARGE SCALE GENOMIC DNA]</scope>
    <source>
        <strain evidence="9">NO-MEL_2022_Ind0_liver</strain>
    </source>
</reference>
<evidence type="ECO:0000256" key="4">
    <source>
        <dbReference type="ARBA" id="ARBA00023319"/>
    </source>
</evidence>
<dbReference type="CDD" id="cd00096">
    <property type="entry name" value="Ig"/>
    <property type="match status" value="1"/>
</dbReference>
<evidence type="ECO:0000256" key="7">
    <source>
        <dbReference type="SAM" id="SignalP"/>
    </source>
</evidence>
<dbReference type="AlphaFoldDB" id="A0AAW1DWI4"/>
<gene>
    <name evidence="9" type="ORF">VZT92_027537</name>
</gene>
<feature type="signal peptide" evidence="7">
    <location>
        <begin position="1"/>
        <end position="19"/>
    </location>
</feature>
<feature type="compositionally biased region" description="Low complexity" evidence="5">
    <location>
        <begin position="580"/>
        <end position="589"/>
    </location>
</feature>
<keyword evidence="6" id="KW-1133">Transmembrane helix</keyword>
<dbReference type="PROSITE" id="PS50835">
    <property type="entry name" value="IG_LIKE"/>
    <property type="match status" value="4"/>
</dbReference>
<keyword evidence="1 7" id="KW-0732">Signal</keyword>
<dbReference type="Gene3D" id="2.60.40.10">
    <property type="entry name" value="Immunoglobulins"/>
    <property type="match status" value="5"/>
</dbReference>
<dbReference type="InterPro" id="IPR013783">
    <property type="entry name" value="Ig-like_fold"/>
</dbReference>
<dbReference type="SUPFAM" id="SSF48726">
    <property type="entry name" value="Immunoglobulin"/>
    <property type="match status" value="5"/>
</dbReference>
<dbReference type="InterPro" id="IPR036179">
    <property type="entry name" value="Ig-like_dom_sf"/>
</dbReference>
<feature type="domain" description="Ig-like" evidence="8">
    <location>
        <begin position="394"/>
        <end position="466"/>
    </location>
</feature>
<keyword evidence="4" id="KW-0393">Immunoglobulin domain</keyword>
<feature type="chain" id="PRO_5043945854" description="Ig-like domain-containing protein" evidence="7">
    <location>
        <begin position="20"/>
        <end position="619"/>
    </location>
</feature>
<feature type="compositionally biased region" description="Low complexity" evidence="5">
    <location>
        <begin position="519"/>
        <end position="530"/>
    </location>
</feature>
<dbReference type="SMART" id="SM00409">
    <property type="entry name" value="IG"/>
    <property type="match status" value="5"/>
</dbReference>
<protein>
    <recommendedName>
        <fullName evidence="8">Ig-like domain-containing protein</fullName>
    </recommendedName>
</protein>
<dbReference type="Pfam" id="PF13927">
    <property type="entry name" value="Ig_3"/>
    <property type="match status" value="2"/>
</dbReference>
<keyword evidence="3" id="KW-0325">Glycoprotein</keyword>
<dbReference type="Pfam" id="PF00047">
    <property type="entry name" value="ig"/>
    <property type="match status" value="1"/>
</dbReference>
<comment type="caution">
    <text evidence="9">The sequence shown here is derived from an EMBL/GenBank/DDBJ whole genome shotgun (WGS) entry which is preliminary data.</text>
</comment>
<dbReference type="InterPro" id="IPR013106">
    <property type="entry name" value="Ig_V-set"/>
</dbReference>
<dbReference type="Pfam" id="PF07686">
    <property type="entry name" value="V-set"/>
    <property type="match status" value="1"/>
</dbReference>
<keyword evidence="10" id="KW-1185">Reference proteome</keyword>
<dbReference type="EMBL" id="JBCEZU010000597">
    <property type="protein sequence ID" value="KAK9514047.1"/>
    <property type="molecule type" value="Genomic_DNA"/>
</dbReference>
<evidence type="ECO:0000256" key="2">
    <source>
        <dbReference type="ARBA" id="ARBA00023157"/>
    </source>
</evidence>
<dbReference type="SMART" id="SM00408">
    <property type="entry name" value="IGc2"/>
    <property type="match status" value="4"/>
</dbReference>
<dbReference type="Proteomes" id="UP001488805">
    <property type="component" value="Unassembled WGS sequence"/>
</dbReference>
<dbReference type="InterPro" id="IPR003599">
    <property type="entry name" value="Ig_sub"/>
</dbReference>
<dbReference type="PANTHER" id="PTHR44337">
    <property type="entry name" value="CARCINOEMBRYONIC ANTIGEN-RELATED CELL ADHESION MOLECULE 8"/>
    <property type="match status" value="1"/>
</dbReference>
<name>A0AAW1DWI4_ZOAVI</name>
<feature type="region of interest" description="Disordered" evidence="5">
    <location>
        <begin position="580"/>
        <end position="619"/>
    </location>
</feature>
<feature type="transmembrane region" description="Helical" evidence="6">
    <location>
        <begin position="486"/>
        <end position="509"/>
    </location>
</feature>
<keyword evidence="6" id="KW-0812">Transmembrane</keyword>
<evidence type="ECO:0000259" key="8">
    <source>
        <dbReference type="PROSITE" id="PS50835"/>
    </source>
</evidence>
<feature type="domain" description="Ig-like" evidence="8">
    <location>
        <begin position="214"/>
        <end position="292"/>
    </location>
</feature>
<dbReference type="InterPro" id="IPR007110">
    <property type="entry name" value="Ig-like_dom"/>
</dbReference>
<evidence type="ECO:0000313" key="10">
    <source>
        <dbReference type="Proteomes" id="UP001488805"/>
    </source>
</evidence>
<feature type="region of interest" description="Disordered" evidence="5">
    <location>
        <begin position="519"/>
        <end position="538"/>
    </location>
</feature>
<keyword evidence="2" id="KW-1015">Disulfide bond</keyword>
<dbReference type="Pfam" id="PF13895">
    <property type="entry name" value="Ig_2"/>
    <property type="match status" value="1"/>
</dbReference>
<evidence type="ECO:0000256" key="6">
    <source>
        <dbReference type="SAM" id="Phobius"/>
    </source>
</evidence>
<evidence type="ECO:0000256" key="1">
    <source>
        <dbReference type="ARBA" id="ARBA00022729"/>
    </source>
</evidence>
<keyword evidence="6" id="KW-0472">Membrane</keyword>
<dbReference type="InterPro" id="IPR013151">
    <property type="entry name" value="Immunoglobulin_dom"/>
</dbReference>
<evidence type="ECO:0000256" key="5">
    <source>
        <dbReference type="SAM" id="MobiDB-lite"/>
    </source>
</evidence>
<dbReference type="InterPro" id="IPR052598">
    <property type="entry name" value="IgSF_CEA-related"/>
</dbReference>
<feature type="domain" description="Ig-like" evidence="8">
    <location>
        <begin position="124"/>
        <end position="203"/>
    </location>
</feature>
<feature type="domain" description="Ig-like" evidence="8">
    <location>
        <begin position="294"/>
        <end position="391"/>
    </location>
</feature>
<proteinExistence type="predicted"/>
<dbReference type="PANTHER" id="PTHR44337:SF20">
    <property type="entry name" value="CARCINOEMBRYONIC ANTIGEN-RELATED CELL ADHESION MOLECULE 5-RELATED"/>
    <property type="match status" value="1"/>
</dbReference>
<organism evidence="9 10">
    <name type="scientific">Zoarces viviparus</name>
    <name type="common">Viviparous eelpout</name>
    <name type="synonym">Blennius viviparus</name>
    <dbReference type="NCBI Taxonomy" id="48416"/>
    <lineage>
        <taxon>Eukaryota</taxon>
        <taxon>Metazoa</taxon>
        <taxon>Chordata</taxon>
        <taxon>Craniata</taxon>
        <taxon>Vertebrata</taxon>
        <taxon>Euteleostomi</taxon>
        <taxon>Actinopterygii</taxon>
        <taxon>Neopterygii</taxon>
        <taxon>Teleostei</taxon>
        <taxon>Neoteleostei</taxon>
        <taxon>Acanthomorphata</taxon>
        <taxon>Eupercaria</taxon>
        <taxon>Perciformes</taxon>
        <taxon>Cottioidei</taxon>
        <taxon>Zoarcales</taxon>
        <taxon>Zoarcidae</taxon>
        <taxon>Zoarcinae</taxon>
        <taxon>Zoarces</taxon>
    </lineage>
</organism>
<evidence type="ECO:0000313" key="9">
    <source>
        <dbReference type="EMBL" id="KAK9514047.1"/>
    </source>
</evidence>
<accession>A0AAW1DWI4</accession>
<sequence length="619" mass="66777">MDIFHLITVAVTFTGLTKGAGVLPDGPLNATVGETVMFTTTLTPSETSFQLFWKFGDKNVITFNTNNFTGAEYEGRITLFISTGSLELRNLALNDSGEYSVSIIPAGELAKEGKTRLNIHVRVSDVMTIASSTDLVEDSSVRLSCSSSGSSLSFLWFNRSSEVTAGDRVQLTDGGANVTINVTRYDQGPFRCNVSNPVSSATSGPIYLFISYGPDNIILTISPSQEYYEEGSSITLTCSADSRPDAQYTWLLNGDPVPDTGPELRLMNIQESKSGKYSCQAFNNKTLKNETSQPSVVSVFERISGASITSKTNPLIEGNSFNLSCDAAGSVFTREWKKDGLNLTPDDNVAFYDNNRVLSFASLSKKDTGDYFCKVSNPLSHDEATYTMVVNYGPENVRIIGPSEIHLKEILTLTCHAESVPATYTWMLNGTKIHNSSVFTKNMIESSDSGKYICEVMNNITGRTLSAGHGLSVTGLPPPGRLSAGAIVGIVIAVLVICGAVGGGGYYIYMKKKRTSKLSTTTHRNPTTGTGAEGQDNKAYTGGQELNYADISVFQNKDGGTVQLGLQGNSSEYAQIVVNNNPPAASSPPTYEAHQQRIKKPAPQPRSNVTDVYAQVRKK</sequence>